<dbReference type="EMBL" id="CP092109">
    <property type="protein sequence ID" value="UWZ78288.1"/>
    <property type="molecule type" value="Genomic_DNA"/>
</dbReference>
<evidence type="ECO:0000313" key="1">
    <source>
        <dbReference type="EMBL" id="UWZ78288.1"/>
    </source>
</evidence>
<proteinExistence type="predicted"/>
<dbReference type="Proteomes" id="UP001060414">
    <property type="component" value="Chromosome"/>
</dbReference>
<protein>
    <recommendedName>
        <fullName evidence="3">DUF2281 domain-containing protein</fullName>
    </recommendedName>
</protein>
<dbReference type="RefSeq" id="WP_260746638.1">
    <property type="nucleotide sequence ID" value="NZ_CP092109.1"/>
</dbReference>
<keyword evidence="2" id="KW-1185">Reference proteome</keyword>
<evidence type="ECO:0008006" key="3">
    <source>
        <dbReference type="Google" id="ProtNLM"/>
    </source>
</evidence>
<evidence type="ECO:0000313" key="2">
    <source>
        <dbReference type="Proteomes" id="UP001060414"/>
    </source>
</evidence>
<organism evidence="1 2">
    <name type="scientific">Geoalkalibacter halelectricus</name>
    <dbReference type="NCBI Taxonomy" id="2847045"/>
    <lineage>
        <taxon>Bacteria</taxon>
        <taxon>Pseudomonadati</taxon>
        <taxon>Thermodesulfobacteriota</taxon>
        <taxon>Desulfuromonadia</taxon>
        <taxon>Desulfuromonadales</taxon>
        <taxon>Geoalkalibacteraceae</taxon>
        <taxon>Geoalkalibacter</taxon>
    </lineage>
</organism>
<accession>A0ABY5ZGU2</accession>
<sequence>MTKATSQLDLSALPPASRRELVDFYEFLLERRTRAQKVAPPKQSFTDLCGKLTWKGDAVASQRNLRDEW</sequence>
<name>A0ABY5ZGU2_9BACT</name>
<reference evidence="1" key="1">
    <citation type="journal article" date="2022" name="Environ. Microbiol.">
        <title>Geoalkalibacter halelectricus SAP #1 sp. nov. possessing extracellular electron transfer and mineral#reducing capabilities from a haloalkaline environment.</title>
        <authorList>
            <person name="Yadav S."/>
            <person name="Singh R."/>
            <person name="Sundharam S.S."/>
            <person name="Chaudhary S."/>
            <person name="Krishnamurthi S."/>
            <person name="Patil S.A."/>
        </authorList>
    </citation>
    <scope>NUCLEOTIDE SEQUENCE</scope>
    <source>
        <strain evidence="1">SAP-1</strain>
    </source>
</reference>
<gene>
    <name evidence="1" type="ORF">L9S41_11340</name>
</gene>